<proteinExistence type="predicted"/>
<dbReference type="AlphaFoldDB" id="X1KFZ1"/>
<comment type="caution">
    <text evidence="1">The sequence shown here is derived from an EMBL/GenBank/DDBJ whole genome shotgun (WGS) entry which is preliminary data.</text>
</comment>
<accession>X1KFZ1</accession>
<sequence>MITVINGIANTFGRGRLSFKADRAYDVYALEGHSEDGDAKITLGITNISDTLVSLAHGITGGGYDWIKWSGHLILLDGDMLGMEVHEGVDSGRFQFKIVLIPIAIVKKVEKEVEKEWLP</sequence>
<reference evidence="1" key="1">
    <citation type="journal article" date="2014" name="Front. Microbiol.">
        <title>High frequency of phylogenetically diverse reductive dehalogenase-homologous genes in deep subseafloor sedimentary metagenomes.</title>
        <authorList>
            <person name="Kawai M."/>
            <person name="Futagami T."/>
            <person name="Toyoda A."/>
            <person name="Takaki Y."/>
            <person name="Nishi S."/>
            <person name="Hori S."/>
            <person name="Arai W."/>
            <person name="Tsubouchi T."/>
            <person name="Morono Y."/>
            <person name="Uchiyama I."/>
            <person name="Ito T."/>
            <person name="Fujiyama A."/>
            <person name="Inagaki F."/>
            <person name="Takami H."/>
        </authorList>
    </citation>
    <scope>NUCLEOTIDE SEQUENCE</scope>
    <source>
        <strain evidence="1">Expedition CK06-06</strain>
    </source>
</reference>
<evidence type="ECO:0000313" key="1">
    <source>
        <dbReference type="EMBL" id="GAH92545.1"/>
    </source>
</evidence>
<gene>
    <name evidence="1" type="ORF">S06H3_00344</name>
</gene>
<organism evidence="1">
    <name type="scientific">marine sediment metagenome</name>
    <dbReference type="NCBI Taxonomy" id="412755"/>
    <lineage>
        <taxon>unclassified sequences</taxon>
        <taxon>metagenomes</taxon>
        <taxon>ecological metagenomes</taxon>
    </lineage>
</organism>
<protein>
    <submittedName>
        <fullName evidence="1">Uncharacterized protein</fullName>
    </submittedName>
</protein>
<name>X1KFZ1_9ZZZZ</name>
<dbReference type="EMBL" id="BARV01000058">
    <property type="protein sequence ID" value="GAH92545.1"/>
    <property type="molecule type" value="Genomic_DNA"/>
</dbReference>